<dbReference type="AlphaFoldDB" id="A0A392TZQ1"/>
<keyword evidence="2" id="KW-1185">Reference proteome</keyword>
<protein>
    <submittedName>
        <fullName evidence="1">Uncharacterized protein</fullName>
    </submittedName>
</protein>
<evidence type="ECO:0000313" key="2">
    <source>
        <dbReference type="Proteomes" id="UP000265520"/>
    </source>
</evidence>
<reference evidence="1 2" key="1">
    <citation type="journal article" date="2018" name="Front. Plant Sci.">
        <title>Red Clover (Trifolium pratense) and Zigzag Clover (T. medium) - A Picture of Genomic Similarities and Differences.</title>
        <authorList>
            <person name="Dluhosova J."/>
            <person name="Istvanek J."/>
            <person name="Nedelnik J."/>
            <person name="Repkova J."/>
        </authorList>
    </citation>
    <scope>NUCLEOTIDE SEQUENCE [LARGE SCALE GENOMIC DNA]</scope>
    <source>
        <strain evidence="2">cv. 10/8</strain>
        <tissue evidence="1">Leaf</tissue>
    </source>
</reference>
<sequence length="17" mass="1772">MPESSQKASPTTPASPR</sequence>
<feature type="non-terminal residue" evidence="1">
    <location>
        <position position="17"/>
    </location>
</feature>
<dbReference type="EMBL" id="LXQA010697240">
    <property type="protein sequence ID" value="MCI66529.1"/>
    <property type="molecule type" value="Genomic_DNA"/>
</dbReference>
<proteinExistence type="predicted"/>
<accession>A0A392TZQ1</accession>
<dbReference type="Proteomes" id="UP000265520">
    <property type="component" value="Unassembled WGS sequence"/>
</dbReference>
<comment type="caution">
    <text evidence="1">The sequence shown here is derived from an EMBL/GenBank/DDBJ whole genome shotgun (WGS) entry which is preliminary data.</text>
</comment>
<evidence type="ECO:0000313" key="1">
    <source>
        <dbReference type="EMBL" id="MCI66529.1"/>
    </source>
</evidence>
<name>A0A392TZQ1_9FABA</name>
<organism evidence="1 2">
    <name type="scientific">Trifolium medium</name>
    <dbReference type="NCBI Taxonomy" id="97028"/>
    <lineage>
        <taxon>Eukaryota</taxon>
        <taxon>Viridiplantae</taxon>
        <taxon>Streptophyta</taxon>
        <taxon>Embryophyta</taxon>
        <taxon>Tracheophyta</taxon>
        <taxon>Spermatophyta</taxon>
        <taxon>Magnoliopsida</taxon>
        <taxon>eudicotyledons</taxon>
        <taxon>Gunneridae</taxon>
        <taxon>Pentapetalae</taxon>
        <taxon>rosids</taxon>
        <taxon>fabids</taxon>
        <taxon>Fabales</taxon>
        <taxon>Fabaceae</taxon>
        <taxon>Papilionoideae</taxon>
        <taxon>50 kb inversion clade</taxon>
        <taxon>NPAAA clade</taxon>
        <taxon>Hologalegina</taxon>
        <taxon>IRL clade</taxon>
        <taxon>Trifolieae</taxon>
        <taxon>Trifolium</taxon>
    </lineage>
</organism>